<gene>
    <name evidence="1" type="ORF">EKPLLCFL_00326</name>
</gene>
<protein>
    <submittedName>
        <fullName evidence="1">Uncharacterized protein</fullName>
    </submittedName>
</protein>
<dbReference type="RefSeq" id="WP_042847335.1">
    <property type="nucleotide sequence ID" value="NZ_CP095444.1"/>
</dbReference>
<dbReference type="AlphaFoldDB" id="A0A899NF80"/>
<proteinExistence type="predicted"/>
<dbReference type="EMBL" id="MT813046">
    <property type="protein sequence ID" value="QSM62561.1"/>
    <property type="molecule type" value="Genomic_DNA"/>
</dbReference>
<accession>A0A899NF80</accession>
<sequence length="122" mass="14344">MSVTDSVVKQFFETWFLSTERKKRNDDTWQPPVEGQMDPSMYHVRKDAAYEAWFARSDYPLLSAKAMTLPEEMYRYLQNVRKAREAEINKERPPAVLRDLGVSSLRDLADYLIRNDIADRPV</sequence>
<geneLocation type="plasmid" evidence="1">
    <name>pM2-1</name>
</geneLocation>
<reference evidence="1" key="1">
    <citation type="submission" date="2020-07" db="EMBL/GenBank/DDBJ databases">
        <title>Persistence and transmission of plasmid-borne blaNDM genes carried by diverse species of Enterobacterium in a Chinese goose farm.</title>
        <authorList>
            <person name="Fang L.-X."/>
            <person name="Cen D.-J."/>
        </authorList>
    </citation>
    <scope>NUCLEOTIDE SEQUENCE</scope>
    <source>
        <strain evidence="1">M2</strain>
        <plasmid evidence="1">pM2-1</plasmid>
    </source>
</reference>
<name>A0A899NF80_PROST</name>
<evidence type="ECO:0000313" key="1">
    <source>
        <dbReference type="EMBL" id="QSM62561.1"/>
    </source>
</evidence>
<keyword evidence="1" id="KW-0614">Plasmid</keyword>
<organism evidence="1">
    <name type="scientific">Providencia stuartii</name>
    <dbReference type="NCBI Taxonomy" id="588"/>
    <lineage>
        <taxon>Bacteria</taxon>
        <taxon>Pseudomonadati</taxon>
        <taxon>Pseudomonadota</taxon>
        <taxon>Gammaproteobacteria</taxon>
        <taxon>Enterobacterales</taxon>
        <taxon>Morganellaceae</taxon>
        <taxon>Providencia</taxon>
    </lineage>
</organism>